<dbReference type="Pfam" id="PF25597">
    <property type="entry name" value="SH3_retrovirus"/>
    <property type="match status" value="1"/>
</dbReference>
<dbReference type="InterPro" id="IPR057670">
    <property type="entry name" value="SH3_retrovirus"/>
</dbReference>
<dbReference type="PROSITE" id="PS50994">
    <property type="entry name" value="INTEGRASE"/>
    <property type="match status" value="1"/>
</dbReference>
<dbReference type="AlphaFoldDB" id="A5BD08"/>
<accession>A5BD08</accession>
<evidence type="ECO:0000256" key="1">
    <source>
        <dbReference type="ARBA" id="ARBA00022670"/>
    </source>
</evidence>
<dbReference type="PANTHER" id="PTHR42648:SF18">
    <property type="entry name" value="RETROTRANSPOSON, UNCLASSIFIED-LIKE PROTEIN"/>
    <property type="match status" value="1"/>
</dbReference>
<dbReference type="Gene3D" id="3.30.420.10">
    <property type="entry name" value="Ribonuclease H-like superfamily/Ribonuclease H"/>
    <property type="match status" value="1"/>
</dbReference>
<protein>
    <recommendedName>
        <fullName evidence="6">Integrase catalytic domain-containing protein</fullName>
    </recommendedName>
</protein>
<organism evidence="7">
    <name type="scientific">Vitis vinifera</name>
    <name type="common">Grape</name>
    <dbReference type="NCBI Taxonomy" id="29760"/>
    <lineage>
        <taxon>Eukaryota</taxon>
        <taxon>Viridiplantae</taxon>
        <taxon>Streptophyta</taxon>
        <taxon>Embryophyta</taxon>
        <taxon>Tracheophyta</taxon>
        <taxon>Spermatophyta</taxon>
        <taxon>Magnoliopsida</taxon>
        <taxon>eudicotyledons</taxon>
        <taxon>Gunneridae</taxon>
        <taxon>Pentapetalae</taxon>
        <taxon>rosids</taxon>
        <taxon>Vitales</taxon>
        <taxon>Vitaceae</taxon>
        <taxon>Viteae</taxon>
        <taxon>Vitis</taxon>
    </lineage>
</organism>
<feature type="region of interest" description="Disordered" evidence="5">
    <location>
        <begin position="173"/>
        <end position="220"/>
    </location>
</feature>
<dbReference type="GO" id="GO:0015074">
    <property type="term" value="P:DNA integration"/>
    <property type="evidence" value="ECO:0007669"/>
    <property type="project" value="InterPro"/>
</dbReference>
<name>A5BD08_VITVI</name>
<dbReference type="InterPro" id="IPR001584">
    <property type="entry name" value="Integrase_cat-core"/>
</dbReference>
<evidence type="ECO:0000256" key="2">
    <source>
        <dbReference type="ARBA" id="ARBA00022723"/>
    </source>
</evidence>
<dbReference type="GO" id="GO:0004190">
    <property type="term" value="F:aspartic-type endopeptidase activity"/>
    <property type="evidence" value="ECO:0007669"/>
    <property type="project" value="UniProtKB-KW"/>
</dbReference>
<sequence>MDGETNFLLIPVVNGDNYQAWAIRMAVHLKALDLWETVEEDYEVLPLGDNPSINQMKIHRERKTMKAKAKACLFSTSAVTIWEHLKNEYQGNKMVQNMQLLSIANKVRLYGKEFSDERIVQKILVTLSEKYEATISSLENSKHLSSISLAEIVNALQTLEQRRMMRQKGFVEGAFQAKSQNNDSSKDRKKNKKNKKSRNNKKNQKEAHPPCPHCKKTNRPPQKCWWRLDVKCNNCSQLGHIEKLLGSGCTNHMTYDQGIFRELDKTTVSKVRIGNGEYISTRGKGTVAIESLSGLKLIPDVLFVPNIDQNLLSVGQVLEKGFKVLFEDKFYMIKDANRKYRTPSLKGSKYYIAFIDDYTRYYWIFFLNFKFEVADVFWKYKALVENQSGAVMHVIRTDNGTEYTSEIFNNFCEEVSIEHQLTVPYTPQQNGVVEKKNRTLMEMTRYLLHEKGLPKKFRVEAANTVKRDKLDKKAETGIFVGYNPQSKTYRNFEFFNENIDDIPVRGTKSLSDIYQMCNVAVFEPAGFNEVVEDKKWRKNNTWELVDKPTHKKAIGVKWVYRTKLNCDGSINKHKSRLVVKGYAQMFGVDFSETFAPVGRLDTIRILLALAAQMGWKIYQPDVKSAFLNGYLEEEIFVEQPEGFVVKGKEDKVYHLKKALYGLKQAPRAWYSRINAYLLSLGFKKSQSESTLYIRKINADILIISLYVDDLLVTGSNQCLMDKFKVETEEVFEMIDIGDMSYFLGMEVHQN</sequence>
<keyword evidence="1" id="KW-0645">Protease</keyword>
<evidence type="ECO:0000256" key="4">
    <source>
        <dbReference type="ARBA" id="ARBA00022801"/>
    </source>
</evidence>
<dbReference type="InterPro" id="IPR039537">
    <property type="entry name" value="Retrotran_Ty1/copia-like"/>
</dbReference>
<feature type="compositionally biased region" description="Basic residues" evidence="5">
    <location>
        <begin position="187"/>
        <end position="202"/>
    </location>
</feature>
<keyword evidence="4" id="KW-0378">Hydrolase</keyword>
<reference evidence="7" key="1">
    <citation type="journal article" date="2007" name="PLoS ONE">
        <title>The first genome sequence of an elite grapevine cultivar (Pinot noir Vitis vinifera L.): coping with a highly heterozygous genome.</title>
        <authorList>
            <person name="Velasco R."/>
            <person name="Zharkikh A."/>
            <person name="Troggio M."/>
            <person name="Cartwright D.A."/>
            <person name="Cestaro A."/>
            <person name="Pruss D."/>
            <person name="Pindo M."/>
            <person name="FitzGerald L.M."/>
            <person name="Vezzulli S."/>
            <person name="Reid J."/>
            <person name="Malacarne G."/>
            <person name="Iliev D."/>
            <person name="Coppola G."/>
            <person name="Wardell B."/>
            <person name="Micheletti D."/>
            <person name="Macalma T."/>
            <person name="Facci M."/>
            <person name="Mitchell J.T."/>
            <person name="Perazzolli M."/>
            <person name="Eldredge G."/>
            <person name="Gatto P."/>
            <person name="Oyzerski R."/>
            <person name="Moretto M."/>
            <person name="Gutin N."/>
            <person name="Stefanini M."/>
            <person name="Chen Y."/>
            <person name="Segala C."/>
            <person name="Davenport C."/>
            <person name="Dematte L."/>
            <person name="Mraz A."/>
            <person name="Battilana J."/>
            <person name="Stormo K."/>
            <person name="Costa F."/>
            <person name="Tao Q."/>
            <person name="Si-Ammour A."/>
            <person name="Harkins T."/>
            <person name="Lackey A."/>
            <person name="Perbost C."/>
            <person name="Taillon B."/>
            <person name="Stella A."/>
            <person name="Solovyev V."/>
            <person name="Fawcett J.A."/>
            <person name="Sterck L."/>
            <person name="Vandepoele K."/>
            <person name="Grando S.M."/>
            <person name="Toppo S."/>
            <person name="Moser C."/>
            <person name="Lanchbury J."/>
            <person name="Bogden R."/>
            <person name="Skolnick M."/>
            <person name="Sgaramella V."/>
            <person name="Bhatnagar S.K."/>
            <person name="Fontana P."/>
            <person name="Gutin A."/>
            <person name="Van de Peer Y."/>
            <person name="Salamini F."/>
            <person name="Viola R."/>
        </authorList>
    </citation>
    <scope>NUCLEOTIDE SEQUENCE</scope>
</reference>
<dbReference type="EMBL" id="AM455001">
    <property type="protein sequence ID" value="CAN65499.1"/>
    <property type="molecule type" value="Genomic_DNA"/>
</dbReference>
<feature type="domain" description="Integrase catalytic" evidence="6">
    <location>
        <begin position="317"/>
        <end position="492"/>
    </location>
</feature>
<dbReference type="GO" id="GO:0046872">
    <property type="term" value="F:metal ion binding"/>
    <property type="evidence" value="ECO:0007669"/>
    <property type="project" value="UniProtKB-KW"/>
</dbReference>
<evidence type="ECO:0000259" key="6">
    <source>
        <dbReference type="PROSITE" id="PS50994"/>
    </source>
</evidence>
<evidence type="ECO:0000256" key="5">
    <source>
        <dbReference type="SAM" id="MobiDB-lite"/>
    </source>
</evidence>
<dbReference type="Pfam" id="PF14223">
    <property type="entry name" value="Retrotran_gag_2"/>
    <property type="match status" value="1"/>
</dbReference>
<keyword evidence="2" id="KW-0479">Metal-binding</keyword>
<proteinExistence type="predicted"/>
<evidence type="ECO:0000256" key="3">
    <source>
        <dbReference type="ARBA" id="ARBA00022750"/>
    </source>
</evidence>
<gene>
    <name evidence="7" type="ORF">VITISV_010671</name>
</gene>
<dbReference type="Pfam" id="PF00665">
    <property type="entry name" value="rve"/>
    <property type="match status" value="1"/>
</dbReference>
<dbReference type="InterPro" id="IPR013103">
    <property type="entry name" value="RVT_2"/>
</dbReference>
<dbReference type="GO" id="GO:0003676">
    <property type="term" value="F:nucleic acid binding"/>
    <property type="evidence" value="ECO:0007669"/>
    <property type="project" value="InterPro"/>
</dbReference>
<dbReference type="InterPro" id="IPR043502">
    <property type="entry name" value="DNA/RNA_pol_sf"/>
</dbReference>
<dbReference type="SUPFAM" id="SSF53098">
    <property type="entry name" value="Ribonuclease H-like"/>
    <property type="match status" value="1"/>
</dbReference>
<dbReference type="InterPro" id="IPR036397">
    <property type="entry name" value="RNaseH_sf"/>
</dbReference>
<dbReference type="InterPro" id="IPR054722">
    <property type="entry name" value="PolX-like_BBD"/>
</dbReference>
<dbReference type="Pfam" id="PF22936">
    <property type="entry name" value="Pol_BBD"/>
    <property type="match status" value="1"/>
</dbReference>
<dbReference type="GO" id="GO:0006508">
    <property type="term" value="P:proteolysis"/>
    <property type="evidence" value="ECO:0007669"/>
    <property type="project" value="UniProtKB-KW"/>
</dbReference>
<dbReference type="SUPFAM" id="SSF56672">
    <property type="entry name" value="DNA/RNA polymerases"/>
    <property type="match status" value="1"/>
</dbReference>
<dbReference type="Pfam" id="PF07727">
    <property type="entry name" value="RVT_2"/>
    <property type="match status" value="1"/>
</dbReference>
<dbReference type="InterPro" id="IPR012337">
    <property type="entry name" value="RNaseH-like_sf"/>
</dbReference>
<dbReference type="PANTHER" id="PTHR42648">
    <property type="entry name" value="TRANSPOSASE, PUTATIVE-RELATED"/>
    <property type="match status" value="1"/>
</dbReference>
<evidence type="ECO:0000313" key="7">
    <source>
        <dbReference type="EMBL" id="CAN65499.1"/>
    </source>
</evidence>
<keyword evidence="3" id="KW-0064">Aspartyl protease</keyword>